<dbReference type="EMBL" id="MGEQ01000001">
    <property type="protein sequence ID" value="OGL88253.1"/>
    <property type="molecule type" value="Genomic_DNA"/>
</dbReference>
<evidence type="ECO:0000313" key="1">
    <source>
        <dbReference type="EMBL" id="OGL88253.1"/>
    </source>
</evidence>
<accession>A0A1F7VCU6</accession>
<comment type="caution">
    <text evidence="1">The sequence shown here is derived from an EMBL/GenBank/DDBJ whole genome shotgun (WGS) entry which is preliminary data.</text>
</comment>
<gene>
    <name evidence="1" type="ORF">A3I41_00830</name>
</gene>
<name>A0A1F7VCU6_9BACT</name>
<sequence>MEETTTKKIMLAFEKQEQTTNQLMEYMIGMDQKMNIFESKFEQLDKKIDQKIDALDKKFETKFDLLFDAVGDLNEKFTIMDYKFLQLKRQMHAT</sequence>
<dbReference type="AlphaFoldDB" id="A0A1F7VCU6"/>
<reference evidence="1 2" key="1">
    <citation type="journal article" date="2016" name="Nat. Commun.">
        <title>Thousands of microbial genomes shed light on interconnected biogeochemical processes in an aquifer system.</title>
        <authorList>
            <person name="Anantharaman K."/>
            <person name="Brown C.T."/>
            <person name="Hug L.A."/>
            <person name="Sharon I."/>
            <person name="Castelle C.J."/>
            <person name="Probst A.J."/>
            <person name="Thomas B.C."/>
            <person name="Singh A."/>
            <person name="Wilkins M.J."/>
            <person name="Karaoz U."/>
            <person name="Brodie E.L."/>
            <person name="Williams K.H."/>
            <person name="Hubbard S.S."/>
            <person name="Banfield J.F."/>
        </authorList>
    </citation>
    <scope>NUCLEOTIDE SEQUENCE [LARGE SCALE GENOMIC DNA]</scope>
</reference>
<dbReference type="Proteomes" id="UP000176593">
    <property type="component" value="Unassembled WGS sequence"/>
</dbReference>
<proteinExistence type="predicted"/>
<organism evidence="1 2">
    <name type="scientific">Candidatus Uhrbacteria bacterium RIFCSPLOWO2_02_FULL_48_18</name>
    <dbReference type="NCBI Taxonomy" id="1802408"/>
    <lineage>
        <taxon>Bacteria</taxon>
        <taxon>Candidatus Uhriibacteriota</taxon>
    </lineage>
</organism>
<evidence type="ECO:0000313" key="2">
    <source>
        <dbReference type="Proteomes" id="UP000176593"/>
    </source>
</evidence>
<protein>
    <submittedName>
        <fullName evidence="1">Uncharacterized protein</fullName>
    </submittedName>
</protein>